<reference evidence="1 2" key="1">
    <citation type="submission" date="2018-12" db="EMBL/GenBank/DDBJ databases">
        <title>Flammeovirga pectinis sp. nov., isolated from the gut of the Korean scallop, Patinopecten yessoensis.</title>
        <authorList>
            <person name="Bae J.-W."/>
            <person name="Jeong Y.-S."/>
            <person name="Kang W."/>
        </authorList>
    </citation>
    <scope>NUCLEOTIDE SEQUENCE [LARGE SCALE GENOMIC DNA]</scope>
    <source>
        <strain evidence="1 2">L12M1</strain>
    </source>
</reference>
<dbReference type="InterPro" id="IPR022385">
    <property type="entry name" value="Rhs_assc_core"/>
</dbReference>
<name>A0A3Q9FSY7_9BACT</name>
<accession>A0A3Q9FSY7</accession>
<evidence type="ECO:0008006" key="3">
    <source>
        <dbReference type="Google" id="ProtNLM"/>
    </source>
</evidence>
<dbReference type="OrthoDB" id="667524at2"/>
<gene>
    <name evidence="1" type="ORF">EI427_17355</name>
</gene>
<protein>
    <recommendedName>
        <fullName evidence="3">RHS repeat-associated core domain-containing protein</fullName>
    </recommendedName>
</protein>
<dbReference type="RefSeq" id="WP_126617118.1">
    <property type="nucleotide sequence ID" value="NZ_CP034562.1"/>
</dbReference>
<proteinExistence type="predicted"/>
<dbReference type="AlphaFoldDB" id="A0A3Q9FSY7"/>
<evidence type="ECO:0000313" key="1">
    <source>
        <dbReference type="EMBL" id="AZQ63928.1"/>
    </source>
</evidence>
<evidence type="ECO:0000313" key="2">
    <source>
        <dbReference type="Proteomes" id="UP000267268"/>
    </source>
</evidence>
<organism evidence="1 2">
    <name type="scientific">Flammeovirga pectinis</name>
    <dbReference type="NCBI Taxonomy" id="2494373"/>
    <lineage>
        <taxon>Bacteria</taxon>
        <taxon>Pseudomonadati</taxon>
        <taxon>Bacteroidota</taxon>
        <taxon>Cytophagia</taxon>
        <taxon>Cytophagales</taxon>
        <taxon>Flammeovirgaceae</taxon>
        <taxon>Flammeovirga</taxon>
    </lineage>
</organism>
<dbReference type="KEGG" id="fll:EI427_17355"/>
<dbReference type="NCBIfam" id="TIGR03696">
    <property type="entry name" value="Rhs_assc_core"/>
    <property type="match status" value="1"/>
</dbReference>
<dbReference type="Proteomes" id="UP000267268">
    <property type="component" value="Chromosome 1"/>
</dbReference>
<dbReference type="Gene3D" id="2.180.10.10">
    <property type="entry name" value="RHS repeat-associated core"/>
    <property type="match status" value="1"/>
</dbReference>
<sequence>MKIGYQTDRKYRYGYQGEFAEDETNETGFNSFEARMYDPVIGRWMSVDPARQYASGYVGMGNNPILKVDPDGRSDNPIYDLEGNFLGTDSRGLQGEAIIMHKDLFTQGMSHSQANDIGMRLGDAPDDFEYYDKVFSHFETLFERPDYDGYINLKEALDWWKKGNGETLYIDVSKLEFYTSELSPNDFSNIDTRSVNFFSPVDIHKDIKSILYKPALVSSSISSVFGTLKVHYNKHENTYSLVLDRNGFIDTFDYGTAFKYLATTLSPNTQYGSVTFHFKSYGKFKIN</sequence>
<keyword evidence="2" id="KW-1185">Reference proteome</keyword>
<dbReference type="EMBL" id="CP034562">
    <property type="protein sequence ID" value="AZQ63928.1"/>
    <property type="molecule type" value="Genomic_DNA"/>
</dbReference>